<dbReference type="InterPro" id="IPR001128">
    <property type="entry name" value="Cyt_P450"/>
</dbReference>
<dbReference type="PROSITE" id="PS00086">
    <property type="entry name" value="CYTOCHROME_P450"/>
    <property type="match status" value="1"/>
</dbReference>
<keyword evidence="6" id="KW-0503">Monooxygenase</keyword>
<keyword evidence="5 6" id="KW-0349">Heme</keyword>
<accession>A0A1Q5URV5</accession>
<dbReference type="EMBL" id="MNBE01000017">
    <property type="protein sequence ID" value="OKP15213.1"/>
    <property type="molecule type" value="Genomic_DNA"/>
</dbReference>
<sequence length="685" mass="77614">MDPVNDFTWTNRILVWCADLLKFCFGEGKSLPFSEKMKRWSVLKAFDLKWESNKPLEFKPLYFEEADPSSGKFFPVIWHQNACQAVGSQHIELSRILLAVSDPKLSRLGLAARQANLALEEELRCIIRRLVGLALSNSKCPVLFVNAAVGISVCGEYLKDPAEQNAVLEFLADLEFQHAWPTAASASALKEAWQGLRKYPNHSFLSGITDIPYCYLSACGFRSRDLTKLHDKSPILRIGPNNLSFSGIDAIRDIYGHSTSCVKDLKYAITAGTHPNLFDVVDKPNHAAKRKRLSAAFAIKNLEAWEFKVARTTERLLEAFDKLCTKPLPSDSVPEPADLTVNFNQWVNLFTIEAINSIALSSDLGLLEKGDDLVTAQRMDGTTYQARYRKSQNQGAYATSHFVWDYNNFKLFVRLSKLFSHWRKVWSDAEPFKDIIQHQAVTRLDRYNKGEQLDDFFSALMDDKTGKPYNSEWGEIVGEIAAIIDAGADTTAIALTQILELLIHHPQHLAMLREEVDSVLSPDDIVAPYGKVKHLPFLRACIDEALRIIPPTSAGLPRRTPPEGARILGEWIPGDTSVSMTIYSAHHDPTIFPNPDQYQPHRWMDLEQRKRMEPYFIPFSTGARGCIGRNISYLEQTVVLASLVHRYEFALPSAEWKLQRFEAFNLLMGDMPIKLWRREIPVQVE</sequence>
<evidence type="ECO:0000256" key="1">
    <source>
        <dbReference type="ARBA" id="ARBA00001971"/>
    </source>
</evidence>
<dbReference type="InterPro" id="IPR050121">
    <property type="entry name" value="Cytochrome_P450_monoxygenase"/>
</dbReference>
<evidence type="ECO:0000313" key="7">
    <source>
        <dbReference type="EMBL" id="OKP15213.1"/>
    </source>
</evidence>
<dbReference type="Pfam" id="PF00067">
    <property type="entry name" value="p450"/>
    <property type="match status" value="1"/>
</dbReference>
<keyword evidence="8" id="KW-1185">Reference proteome</keyword>
<dbReference type="CDD" id="cd11061">
    <property type="entry name" value="CYP67-like"/>
    <property type="match status" value="1"/>
</dbReference>
<comment type="cofactor">
    <cofactor evidence="1 5">
        <name>heme</name>
        <dbReference type="ChEBI" id="CHEBI:30413"/>
    </cofactor>
</comment>
<dbReference type="SUPFAM" id="SSF48264">
    <property type="entry name" value="Cytochrome P450"/>
    <property type="match status" value="1"/>
</dbReference>
<dbReference type="GO" id="GO:0043386">
    <property type="term" value="P:mycotoxin biosynthetic process"/>
    <property type="evidence" value="ECO:0007669"/>
    <property type="project" value="UniProtKB-ARBA"/>
</dbReference>
<evidence type="ECO:0000256" key="2">
    <source>
        <dbReference type="ARBA" id="ARBA00022723"/>
    </source>
</evidence>
<dbReference type="PANTHER" id="PTHR24305:SF172">
    <property type="entry name" value="P450, PUTATIVE (EUROFUNG)-RELATED"/>
    <property type="match status" value="1"/>
</dbReference>
<dbReference type="InterPro" id="IPR036396">
    <property type="entry name" value="Cyt_P450_sf"/>
</dbReference>
<keyword evidence="3 6" id="KW-0560">Oxidoreductase</keyword>
<keyword evidence="4 5" id="KW-0408">Iron</keyword>
<comment type="caution">
    <text evidence="7">The sequence shown here is derived from an EMBL/GenBank/DDBJ whole genome shotgun (WGS) entry which is preliminary data.</text>
</comment>
<evidence type="ECO:0000256" key="3">
    <source>
        <dbReference type="ARBA" id="ARBA00023002"/>
    </source>
</evidence>
<gene>
    <name evidence="7" type="ORF">PENSUB_1427</name>
</gene>
<evidence type="ECO:0000256" key="4">
    <source>
        <dbReference type="ARBA" id="ARBA00023004"/>
    </source>
</evidence>
<comment type="similarity">
    <text evidence="6">Belongs to the cytochrome P450 family.</text>
</comment>
<dbReference type="GO" id="GO:0020037">
    <property type="term" value="F:heme binding"/>
    <property type="evidence" value="ECO:0007669"/>
    <property type="project" value="InterPro"/>
</dbReference>
<dbReference type="AlphaFoldDB" id="A0A1Q5URV5"/>
<dbReference type="GO" id="GO:0004497">
    <property type="term" value="F:monooxygenase activity"/>
    <property type="evidence" value="ECO:0007669"/>
    <property type="project" value="UniProtKB-KW"/>
</dbReference>
<feature type="binding site" description="axial binding residue" evidence="5">
    <location>
        <position position="626"/>
    </location>
    <ligand>
        <name>heme</name>
        <dbReference type="ChEBI" id="CHEBI:30413"/>
    </ligand>
    <ligandPart>
        <name>Fe</name>
        <dbReference type="ChEBI" id="CHEBI:18248"/>
    </ligandPart>
</feature>
<dbReference type="PANTHER" id="PTHR24305">
    <property type="entry name" value="CYTOCHROME P450"/>
    <property type="match status" value="1"/>
</dbReference>
<dbReference type="GO" id="GO:0016705">
    <property type="term" value="F:oxidoreductase activity, acting on paired donors, with incorporation or reduction of molecular oxygen"/>
    <property type="evidence" value="ECO:0007669"/>
    <property type="project" value="InterPro"/>
</dbReference>
<evidence type="ECO:0000313" key="8">
    <source>
        <dbReference type="Proteomes" id="UP000186955"/>
    </source>
</evidence>
<proteinExistence type="inferred from homology"/>
<dbReference type="PRINTS" id="PR00463">
    <property type="entry name" value="EP450I"/>
</dbReference>
<dbReference type="Proteomes" id="UP000186955">
    <property type="component" value="Unassembled WGS sequence"/>
</dbReference>
<organism evidence="7 8">
    <name type="scientific">Penicillium subrubescens</name>
    <dbReference type="NCBI Taxonomy" id="1316194"/>
    <lineage>
        <taxon>Eukaryota</taxon>
        <taxon>Fungi</taxon>
        <taxon>Dikarya</taxon>
        <taxon>Ascomycota</taxon>
        <taxon>Pezizomycotina</taxon>
        <taxon>Eurotiomycetes</taxon>
        <taxon>Eurotiomycetidae</taxon>
        <taxon>Eurotiales</taxon>
        <taxon>Aspergillaceae</taxon>
        <taxon>Penicillium</taxon>
    </lineage>
</organism>
<dbReference type="InterPro" id="IPR017972">
    <property type="entry name" value="Cyt_P450_CS"/>
</dbReference>
<keyword evidence="2 5" id="KW-0479">Metal-binding</keyword>
<dbReference type="PRINTS" id="PR00385">
    <property type="entry name" value="P450"/>
</dbReference>
<dbReference type="STRING" id="1316194.A0A1Q5URV5"/>
<evidence type="ECO:0000256" key="6">
    <source>
        <dbReference type="RuleBase" id="RU000461"/>
    </source>
</evidence>
<reference evidence="7 8" key="1">
    <citation type="submission" date="2016-10" db="EMBL/GenBank/DDBJ databases">
        <title>Genome sequence of the ascomycete fungus Penicillium subrubescens.</title>
        <authorList>
            <person name="De Vries R.P."/>
            <person name="Peng M."/>
            <person name="Dilokpimol A."/>
            <person name="Hilden K."/>
            <person name="Makela M.R."/>
            <person name="Grigoriev I."/>
            <person name="Riley R."/>
            <person name="Granchi Z."/>
        </authorList>
    </citation>
    <scope>NUCLEOTIDE SEQUENCE [LARGE SCALE GENOMIC DNA]</scope>
    <source>
        <strain evidence="7 8">CBS 132785</strain>
    </source>
</reference>
<dbReference type="InterPro" id="IPR002401">
    <property type="entry name" value="Cyt_P450_E_grp-I"/>
</dbReference>
<dbReference type="Gene3D" id="1.10.630.10">
    <property type="entry name" value="Cytochrome P450"/>
    <property type="match status" value="1"/>
</dbReference>
<evidence type="ECO:0000256" key="5">
    <source>
        <dbReference type="PIRSR" id="PIRSR602401-1"/>
    </source>
</evidence>
<protein>
    <submittedName>
        <fullName evidence="7">Tryprostatin B 6-hydroxylase</fullName>
    </submittedName>
</protein>
<name>A0A1Q5URV5_9EURO</name>
<dbReference type="GO" id="GO:0005506">
    <property type="term" value="F:iron ion binding"/>
    <property type="evidence" value="ECO:0007669"/>
    <property type="project" value="InterPro"/>
</dbReference>